<feature type="region of interest" description="Disordered" evidence="6">
    <location>
        <begin position="792"/>
        <end position="820"/>
    </location>
</feature>
<accession>A0ABM4DEF9</accession>
<keyword evidence="4" id="KW-0862">Zinc</keyword>
<keyword evidence="5" id="KW-0175">Coiled coil</keyword>
<feature type="compositionally biased region" description="Polar residues" evidence="6">
    <location>
        <begin position="944"/>
        <end position="958"/>
    </location>
</feature>
<dbReference type="CDD" id="cd00160">
    <property type="entry name" value="RhoGEF"/>
    <property type="match status" value="1"/>
</dbReference>
<dbReference type="Pfam" id="PF00621">
    <property type="entry name" value="RhoGEF"/>
    <property type="match status" value="1"/>
</dbReference>
<evidence type="ECO:0000259" key="7">
    <source>
        <dbReference type="PROSITE" id="PS50010"/>
    </source>
</evidence>
<evidence type="ECO:0000256" key="4">
    <source>
        <dbReference type="ARBA" id="ARBA00022771"/>
    </source>
</evidence>
<dbReference type="Gene3D" id="2.30.29.30">
    <property type="entry name" value="Pleckstrin-homology domain (PH domain)/Phosphotyrosine-binding domain (PTB)"/>
    <property type="match status" value="1"/>
</dbReference>
<keyword evidence="3" id="KW-0597">Phosphoprotein</keyword>
<name>A0ABM4DEF9_HYDVU</name>
<dbReference type="Gene3D" id="1.20.900.10">
    <property type="entry name" value="Dbl homology (DH) domain"/>
    <property type="match status" value="1"/>
</dbReference>
<evidence type="ECO:0000256" key="2">
    <source>
        <dbReference type="ARBA" id="ARBA00022490"/>
    </source>
</evidence>
<evidence type="ECO:0000256" key="6">
    <source>
        <dbReference type="SAM" id="MobiDB-lite"/>
    </source>
</evidence>
<feature type="compositionally biased region" description="Low complexity" evidence="6">
    <location>
        <begin position="473"/>
        <end position="492"/>
    </location>
</feature>
<comment type="subcellular location">
    <subcellularLocation>
        <location evidence="1">Cytoplasm</location>
    </subcellularLocation>
</comment>
<protein>
    <submittedName>
        <fullName evidence="9">A-kinase anchor protein 13 isoform X3</fullName>
    </submittedName>
</protein>
<feature type="region of interest" description="Disordered" evidence="6">
    <location>
        <begin position="897"/>
        <end position="983"/>
    </location>
</feature>
<dbReference type="InterPro" id="IPR011993">
    <property type="entry name" value="PH-like_dom_sf"/>
</dbReference>
<evidence type="ECO:0000313" key="8">
    <source>
        <dbReference type="Proteomes" id="UP001652625"/>
    </source>
</evidence>
<keyword evidence="2" id="KW-0963">Cytoplasm</keyword>
<dbReference type="SUPFAM" id="SSF50729">
    <property type="entry name" value="PH domain-like"/>
    <property type="match status" value="1"/>
</dbReference>
<feature type="region of interest" description="Disordered" evidence="6">
    <location>
        <begin position="631"/>
        <end position="670"/>
    </location>
</feature>
<dbReference type="Proteomes" id="UP001652625">
    <property type="component" value="Chromosome 13"/>
</dbReference>
<feature type="region of interest" description="Disordered" evidence="6">
    <location>
        <begin position="466"/>
        <end position="495"/>
    </location>
</feature>
<dbReference type="SMART" id="SM00325">
    <property type="entry name" value="RhoGEF"/>
    <property type="match status" value="1"/>
</dbReference>
<dbReference type="GeneID" id="100209066"/>
<feature type="coiled-coil region" evidence="5">
    <location>
        <begin position="1609"/>
        <end position="1686"/>
    </location>
</feature>
<dbReference type="InterPro" id="IPR036770">
    <property type="entry name" value="Ankyrin_rpt-contain_sf"/>
</dbReference>
<organism evidence="8 9">
    <name type="scientific">Hydra vulgaris</name>
    <name type="common">Hydra</name>
    <name type="synonym">Hydra attenuata</name>
    <dbReference type="NCBI Taxonomy" id="6087"/>
    <lineage>
        <taxon>Eukaryota</taxon>
        <taxon>Metazoa</taxon>
        <taxon>Cnidaria</taxon>
        <taxon>Hydrozoa</taxon>
        <taxon>Hydroidolina</taxon>
        <taxon>Anthoathecata</taxon>
        <taxon>Aplanulata</taxon>
        <taxon>Hydridae</taxon>
        <taxon>Hydra</taxon>
    </lineage>
</organism>
<sequence length="1707" mass="193780">MTISPFDADSEFGSSNFKKESDLFSLNPQESHIFGGDSIAISLFGNKEIFDDDSQFFVVFKGSNLYHITSSKVYSHAILQAIIPYHDCAEVVEVSVLHLKVSENITSEIFKKTFTFHEDSVNIMAKELIENAFNSDGLFKLQGTYSKELKMLGRDKNILDSKLVDSLMKLSFPTLWGTGDTGRTYDTGRTENTNQSQWTLLHFCAKYRLPLMAEYLLTKNGANKVLKVTDSKGRTPLDIACKIKHSKLIELFSRKPCESDYIDKVELNVNRPVVKRHKIGTITITNKIPESKEIDIDRGLMLLKELDLLSANASENLQKFDDSDEKSPLAESLMKLQEINAEIRRLRSLSYKEIEDESEGVISDSDEDINDTDISIKEDSKIVLSDIEDEIEKNYLPKRRLSNVIVGFIEQPHITEVAEVVPTLFKEIEVLPCAMEEVINKNLTNDNSNSKNSDNQLNSEDLTAKTKSFLPPENNILSDESESLSSGSSENLSDVKTDDLNNLQELNFKLESVLEETEDDLNDDILHKQLKSTMHLPKNGSDSSLDTSNQILLKKMPAIRRHYTESKNDRPLSDSFENLRKVEKEGLFELFQQDPNLDKKEIVKRVLSLDQLTNNNAKSNADDFVDRQSHTSLNKESQNSLNTNDSESSLVSDAEQQAYRQRSDSNKSTTVMGSFLSTSTYSLNDAQLYGASLGHDLNNGKFPKKPSLLSKISFKKAKSMTSLSEDNSTGADVKKSELDVVRPNKAASFILNEKDLKKSQSTVSINSVMKEPLNKRDSRRLSTTDIPISRIKLSEDTDEDTDEGTSIRIENDGKRKTSDDRSKRIFGIISTNRKIEKDKKVLKEKKIKNQKDRKDSDPKVKGLPIKLPIKLETKSDKLSGSFLRGNSFRTTKAVTLDSKTNAENHKAMFMRNPKDGSNKLRGSDRKPVVPQKSSSVESEIDVNIENTNDIPSILSQNLSRSRSPSESDESSIHDDTDFNASSCQENAYDSDLDAKDEPETWSELVDKKVQRKMQAKDIKRQDVIYELIQTEAVYVRVLYIMRKIYAHGMTEVLRMDHSVVDSIFPGLNELIELNGSFLNKLKERQQSSPNYCIENIGDILIDFFGEENSEMLKKTYGYFCSHHAEALSTYKEILKNDRIFAAYMRNCMLNKRTRRLSIPECITYVTIRITKYPLLIEAIMKATKESKPGYDTLKIALNLSKEFLVAVDESVNAYEQQKVLEVLRKSVDKRSVVEIKKMDGGKSTFYANKLFTRRSRLMYDKKCVLRGKSKNYDTRMVVLADKLIFLTDNGGKLQLLSIDNRPPCLSLKSLMVREVATDNKALFLVSNGEHGAQMYEVVCDSYKDKKEFMPKLQSYIKNCPDEGDNTTDEEEIKKEEAERMEKLLEYIEQLQSADEKINKIFSEKNKFLSNLRELLETMDESGVLKGPPCISVKRVDIENARETLENCLSEVNALASMICSYNVDLTVTSPSPSPINNSTNSLNNSTHLPRSETFTAAERVKSVSTSSNINRIYSLKPHNRTVNSVVEDSKPRRQSQLLSALSRGTNQKVMGSSEDLTSVASSVSLSSLSTVTSALSQVSLFQSLKDHLNSLVDVTTKQDLEVAKMRFDLQESRSENVRLVEERKQLEEKLTQQQKDSERQLRYENEKYLKLTREFKRNNDRLNKQMEEKKNQYQQLLDAYNALNKHSGELSHQADDNQKASDDVLYF</sequence>
<dbReference type="PANTHER" id="PTHR13944:SF21">
    <property type="entry name" value="CYSTS, ISOFORM C"/>
    <property type="match status" value="1"/>
</dbReference>
<keyword evidence="4" id="KW-0479">Metal-binding</keyword>
<dbReference type="InterPro" id="IPR051632">
    <property type="entry name" value="Rho_GEF"/>
</dbReference>
<dbReference type="Gene3D" id="1.25.40.20">
    <property type="entry name" value="Ankyrin repeat-containing domain"/>
    <property type="match status" value="1"/>
</dbReference>
<proteinExistence type="predicted"/>
<keyword evidence="4" id="KW-0863">Zinc-finger</keyword>
<dbReference type="PROSITE" id="PS50010">
    <property type="entry name" value="DH_2"/>
    <property type="match status" value="1"/>
</dbReference>
<reference evidence="9" key="1">
    <citation type="submission" date="2025-08" db="UniProtKB">
        <authorList>
            <consortium name="RefSeq"/>
        </authorList>
    </citation>
    <scope>IDENTIFICATION</scope>
</reference>
<evidence type="ECO:0000256" key="3">
    <source>
        <dbReference type="ARBA" id="ARBA00022553"/>
    </source>
</evidence>
<keyword evidence="8" id="KW-1185">Reference proteome</keyword>
<dbReference type="InterPro" id="IPR000219">
    <property type="entry name" value="DH_dom"/>
</dbReference>
<feature type="compositionally biased region" description="Basic and acidic residues" evidence="6">
    <location>
        <begin position="809"/>
        <end position="820"/>
    </location>
</feature>
<feature type="domain" description="DH" evidence="7">
    <location>
        <begin position="1019"/>
        <end position="1210"/>
    </location>
</feature>
<dbReference type="PANTHER" id="PTHR13944">
    <property type="entry name" value="AGAP007712-PA"/>
    <property type="match status" value="1"/>
</dbReference>
<dbReference type="Pfam" id="PF17838">
    <property type="entry name" value="PH_16"/>
    <property type="match status" value="1"/>
</dbReference>
<dbReference type="InterPro" id="IPR035899">
    <property type="entry name" value="DBL_dom_sf"/>
</dbReference>
<evidence type="ECO:0000313" key="9">
    <source>
        <dbReference type="RefSeq" id="XP_065672791.1"/>
    </source>
</evidence>
<dbReference type="RefSeq" id="XP_065672791.1">
    <property type="nucleotide sequence ID" value="XM_065816719.1"/>
</dbReference>
<dbReference type="SUPFAM" id="SSF48065">
    <property type="entry name" value="DBL homology domain (DH-domain)"/>
    <property type="match status" value="1"/>
</dbReference>
<feature type="compositionally biased region" description="Basic and acidic residues" evidence="6">
    <location>
        <begin position="900"/>
        <end position="927"/>
    </location>
</feature>
<evidence type="ECO:0000256" key="5">
    <source>
        <dbReference type="SAM" id="Coils"/>
    </source>
</evidence>
<dbReference type="SUPFAM" id="SSF48403">
    <property type="entry name" value="Ankyrin repeat"/>
    <property type="match status" value="1"/>
</dbReference>
<dbReference type="InterPro" id="IPR041020">
    <property type="entry name" value="PH_16"/>
</dbReference>
<gene>
    <name evidence="9" type="primary">LOC100209066</name>
</gene>
<evidence type="ECO:0000256" key="1">
    <source>
        <dbReference type="ARBA" id="ARBA00004496"/>
    </source>
</evidence>